<dbReference type="PANTHER" id="PTHR48020">
    <property type="entry name" value="PROTON MYO-INOSITOL COTRANSPORTER"/>
    <property type="match status" value="1"/>
</dbReference>
<keyword evidence="4 6" id="KW-1133">Transmembrane helix</keyword>
<evidence type="ECO:0000256" key="4">
    <source>
        <dbReference type="ARBA" id="ARBA00022989"/>
    </source>
</evidence>
<keyword evidence="5 6" id="KW-0472">Membrane</keyword>
<feature type="transmembrane region" description="Helical" evidence="6">
    <location>
        <begin position="238"/>
        <end position="256"/>
    </location>
</feature>
<evidence type="ECO:0000259" key="7">
    <source>
        <dbReference type="PROSITE" id="PS50850"/>
    </source>
</evidence>
<dbReference type="Gene3D" id="1.20.1250.20">
    <property type="entry name" value="MFS general substrate transporter like domains"/>
    <property type="match status" value="2"/>
</dbReference>
<keyword evidence="3 6" id="KW-0812">Transmembrane</keyword>
<evidence type="ECO:0000313" key="8">
    <source>
        <dbReference type="WBParaSite" id="ASIM_0001878901-mRNA-1"/>
    </source>
</evidence>
<evidence type="ECO:0000256" key="6">
    <source>
        <dbReference type="SAM" id="Phobius"/>
    </source>
</evidence>
<dbReference type="PANTHER" id="PTHR48020:SF12">
    <property type="entry name" value="PROTON MYO-INOSITOL COTRANSPORTER"/>
    <property type="match status" value="1"/>
</dbReference>
<dbReference type="AlphaFoldDB" id="A0A0M3KCT7"/>
<comment type="subcellular location">
    <subcellularLocation>
        <location evidence="1">Membrane</location>
        <topology evidence="1">Multi-pass membrane protein</topology>
    </subcellularLocation>
</comment>
<sequence>LNRMFLRYYTGTIIQMAGVEDPHTTIWLSSVVGAVFFLCTFVPMALIERTGRRLLLLISVAGVALSLILLGVSFLLVNIDSMQTYNHLDANSSIPFIKSCSLYSNCDYCVTDEHCGFCFSKNVSHSSMCVPVNIDDIHVSTAGPCQTTSSQTNNSLIFHSEFCETKYTVMPIVFMVVYIAFFAVGFAPLAWALNAEFYPLWARSTGCALSTFTNWIFSLVISLTFLSLGQAITKYGVFFLYGGITVLAFIFVFFCIPETTGISIEEVEMLFMSKHKRRETAQSRRMTDVSAVIRKTKEETIVH</sequence>
<dbReference type="InterPro" id="IPR050814">
    <property type="entry name" value="Myo-inositol_Transporter"/>
</dbReference>
<dbReference type="Pfam" id="PF00083">
    <property type="entry name" value="Sugar_tr"/>
    <property type="match status" value="2"/>
</dbReference>
<feature type="domain" description="Major facilitator superfamily (MFS) profile" evidence="7">
    <location>
        <begin position="1"/>
        <end position="260"/>
    </location>
</feature>
<evidence type="ECO:0000256" key="3">
    <source>
        <dbReference type="ARBA" id="ARBA00022692"/>
    </source>
</evidence>
<feature type="transmembrane region" description="Helical" evidence="6">
    <location>
        <begin position="54"/>
        <end position="77"/>
    </location>
</feature>
<feature type="transmembrane region" description="Helical" evidence="6">
    <location>
        <begin position="26"/>
        <end position="47"/>
    </location>
</feature>
<evidence type="ECO:0000256" key="1">
    <source>
        <dbReference type="ARBA" id="ARBA00004141"/>
    </source>
</evidence>
<dbReference type="PRINTS" id="PR00171">
    <property type="entry name" value="SUGRTRNSPORT"/>
</dbReference>
<organism evidence="8">
    <name type="scientific">Anisakis simplex</name>
    <name type="common">Herring worm</name>
    <dbReference type="NCBI Taxonomy" id="6269"/>
    <lineage>
        <taxon>Eukaryota</taxon>
        <taxon>Metazoa</taxon>
        <taxon>Ecdysozoa</taxon>
        <taxon>Nematoda</taxon>
        <taxon>Chromadorea</taxon>
        <taxon>Rhabditida</taxon>
        <taxon>Spirurina</taxon>
        <taxon>Ascaridomorpha</taxon>
        <taxon>Ascaridoidea</taxon>
        <taxon>Anisakidae</taxon>
        <taxon>Anisakis</taxon>
        <taxon>Anisakis simplex complex</taxon>
    </lineage>
</organism>
<dbReference type="InterPro" id="IPR003663">
    <property type="entry name" value="Sugar/inositol_transpt"/>
</dbReference>
<dbReference type="InterPro" id="IPR020846">
    <property type="entry name" value="MFS_dom"/>
</dbReference>
<proteinExistence type="predicted"/>
<name>A0A0M3KCT7_ANISI</name>
<dbReference type="WBParaSite" id="ASIM_0001878901-mRNA-1">
    <property type="protein sequence ID" value="ASIM_0001878901-mRNA-1"/>
    <property type="gene ID" value="ASIM_0001878901"/>
</dbReference>
<keyword evidence="2" id="KW-0813">Transport</keyword>
<feature type="transmembrane region" description="Helical" evidence="6">
    <location>
        <begin position="212"/>
        <end position="232"/>
    </location>
</feature>
<accession>A0A0M3KCT7</accession>
<evidence type="ECO:0000256" key="5">
    <source>
        <dbReference type="ARBA" id="ARBA00023136"/>
    </source>
</evidence>
<feature type="transmembrane region" description="Helical" evidence="6">
    <location>
        <begin position="169"/>
        <end position="191"/>
    </location>
</feature>
<protein>
    <submittedName>
        <fullName evidence="8">MFS domain-containing protein</fullName>
    </submittedName>
</protein>
<dbReference type="GO" id="GO:0005366">
    <property type="term" value="F:myo-inositol:proton symporter activity"/>
    <property type="evidence" value="ECO:0007669"/>
    <property type="project" value="TreeGrafter"/>
</dbReference>
<dbReference type="InterPro" id="IPR005828">
    <property type="entry name" value="MFS_sugar_transport-like"/>
</dbReference>
<dbReference type="SUPFAM" id="SSF103473">
    <property type="entry name" value="MFS general substrate transporter"/>
    <property type="match status" value="1"/>
</dbReference>
<evidence type="ECO:0000256" key="2">
    <source>
        <dbReference type="ARBA" id="ARBA00022448"/>
    </source>
</evidence>
<dbReference type="InterPro" id="IPR036259">
    <property type="entry name" value="MFS_trans_sf"/>
</dbReference>
<dbReference type="GO" id="GO:0016324">
    <property type="term" value="C:apical plasma membrane"/>
    <property type="evidence" value="ECO:0007669"/>
    <property type="project" value="TreeGrafter"/>
</dbReference>
<dbReference type="PROSITE" id="PS50850">
    <property type="entry name" value="MFS"/>
    <property type="match status" value="1"/>
</dbReference>
<reference evidence="8" key="1">
    <citation type="submission" date="2017-02" db="UniProtKB">
        <authorList>
            <consortium name="WormBaseParasite"/>
        </authorList>
    </citation>
    <scope>IDENTIFICATION</scope>
</reference>